<comment type="caution">
    <text evidence="2">The sequence shown here is derived from an EMBL/GenBank/DDBJ whole genome shotgun (WGS) entry which is preliminary data.</text>
</comment>
<name>A0A7X6D0J7_9ACTN</name>
<dbReference type="InterPro" id="IPR013422">
    <property type="entry name" value="CRISPR-assoc_prot_Cas5_N"/>
</dbReference>
<dbReference type="GO" id="GO:0043571">
    <property type="term" value="P:maintenance of CRISPR repeat elements"/>
    <property type="evidence" value="ECO:0007669"/>
    <property type="project" value="InterPro"/>
</dbReference>
<dbReference type="Proteomes" id="UP000578686">
    <property type="component" value="Unassembled WGS sequence"/>
</dbReference>
<evidence type="ECO:0000256" key="1">
    <source>
        <dbReference type="ARBA" id="ARBA00023118"/>
    </source>
</evidence>
<dbReference type="NCBIfam" id="TIGR01868">
    <property type="entry name" value="casD_Cas5e"/>
    <property type="match status" value="1"/>
</dbReference>
<organism evidence="2 3">
    <name type="scientific">Streptomyces lonarensis</name>
    <dbReference type="NCBI Taxonomy" id="700599"/>
    <lineage>
        <taxon>Bacteria</taxon>
        <taxon>Bacillati</taxon>
        <taxon>Actinomycetota</taxon>
        <taxon>Actinomycetes</taxon>
        <taxon>Kitasatosporales</taxon>
        <taxon>Streptomycetaceae</taxon>
        <taxon>Streptomyces</taxon>
    </lineage>
</organism>
<evidence type="ECO:0000313" key="2">
    <source>
        <dbReference type="EMBL" id="NJQ05991.1"/>
    </source>
</evidence>
<sequence length="254" mass="27914">MTVLLMRLAGPLQSWGASARFARRGTENAPTKSGVLGMLAAAQGRGRSTPVDDLAALRFGVRIDQPGDRLRDYQTAKHQVSQKSMPVSERFYLADAVFVAAVEGDAELLAELHRALLAPVFLPFLGRRSCPPARPVDMGPPRTGELEGVLAGAEWQASSWYRRREERRRPYGEAPQEPRLELLIETVGAEQPDRTIRDLPESWDDNHRRYALRGVRSRQVARPGVPDHDPTALLTAVDAADGTAAPGAADPWPR</sequence>
<dbReference type="InterPro" id="IPR021124">
    <property type="entry name" value="CRISPR-assoc_prot_Cas5"/>
</dbReference>
<dbReference type="Pfam" id="PF09704">
    <property type="entry name" value="Cas_Cas5d"/>
    <property type="match status" value="1"/>
</dbReference>
<dbReference type="EMBL" id="JAAVJD010000060">
    <property type="protein sequence ID" value="NJQ05991.1"/>
    <property type="molecule type" value="Genomic_DNA"/>
</dbReference>
<keyword evidence="3" id="KW-1185">Reference proteome</keyword>
<dbReference type="NCBIfam" id="TIGR02593">
    <property type="entry name" value="CRISPR_cas5"/>
    <property type="match status" value="1"/>
</dbReference>
<accession>A0A7X6D0J7</accession>
<dbReference type="InterPro" id="IPR010147">
    <property type="entry name" value="CRISPR-assoc_prot_CasD"/>
</dbReference>
<dbReference type="GO" id="GO:0051607">
    <property type="term" value="P:defense response to virus"/>
    <property type="evidence" value="ECO:0007669"/>
    <property type="project" value="UniProtKB-KW"/>
</dbReference>
<dbReference type="RefSeq" id="WP_167969611.1">
    <property type="nucleotide sequence ID" value="NZ_BHZG01000012.1"/>
</dbReference>
<dbReference type="GO" id="GO:0003723">
    <property type="term" value="F:RNA binding"/>
    <property type="evidence" value="ECO:0007669"/>
    <property type="project" value="InterPro"/>
</dbReference>
<dbReference type="CDD" id="cd09756">
    <property type="entry name" value="Cas5_I-E"/>
    <property type="match status" value="1"/>
</dbReference>
<reference evidence="2 3" key="1">
    <citation type="submission" date="2020-03" db="EMBL/GenBank/DDBJ databases">
        <title>Draft genome of Streptomyces sp. ventii, isolated from the Axial Seamount in the Pacific Ocean, and resequencing of the two type strains Streptomyces lonarensis strain NCL 716 and Streptomyces bohaiensis strain 11A07.</title>
        <authorList>
            <person name="Loughran R.M."/>
            <person name="Pfannmuller K.M."/>
            <person name="Wasson B.J."/>
            <person name="Deadmond M.C."/>
            <person name="Paddock B.E."/>
            <person name="Koyack M.J."/>
            <person name="Gallegos D.A."/>
            <person name="Mitchell E.A."/>
            <person name="Ushijima B."/>
            <person name="Saw J.H."/>
            <person name="Mcphail K.L."/>
            <person name="Videau P."/>
        </authorList>
    </citation>
    <scope>NUCLEOTIDE SEQUENCE [LARGE SCALE GENOMIC DNA]</scope>
    <source>
        <strain evidence="2 3">NCL716</strain>
    </source>
</reference>
<dbReference type="Gene3D" id="3.30.70.2660">
    <property type="match status" value="1"/>
</dbReference>
<proteinExistence type="predicted"/>
<protein>
    <submittedName>
        <fullName evidence="2">Type I-E CRISPR-associated protein Cas5/CasD</fullName>
    </submittedName>
</protein>
<keyword evidence="1" id="KW-0051">Antiviral defense</keyword>
<dbReference type="AlphaFoldDB" id="A0A7X6D0J7"/>
<gene>
    <name evidence="2" type="primary">cas5e</name>
    <name evidence="2" type="ORF">HCN56_10470</name>
</gene>
<evidence type="ECO:0000313" key="3">
    <source>
        <dbReference type="Proteomes" id="UP000578686"/>
    </source>
</evidence>